<accession>A0A1Q8Q8B5</accession>
<evidence type="ECO:0000313" key="2">
    <source>
        <dbReference type="Proteomes" id="UP000185568"/>
    </source>
</evidence>
<dbReference type="Pfam" id="PF11079">
    <property type="entry name" value="YqhG"/>
    <property type="match status" value="1"/>
</dbReference>
<dbReference type="Proteomes" id="UP000185568">
    <property type="component" value="Unassembled WGS sequence"/>
</dbReference>
<proteinExistence type="predicted"/>
<protein>
    <submittedName>
        <fullName evidence="1">Uncharacterized protein</fullName>
    </submittedName>
</protein>
<dbReference type="AlphaFoldDB" id="A0A1Q8Q8B5"/>
<dbReference type="STRING" id="1714264.BTO30_05090"/>
<keyword evidence="2" id="KW-1185">Reference proteome</keyword>
<evidence type="ECO:0000313" key="1">
    <source>
        <dbReference type="EMBL" id="OLN23525.1"/>
    </source>
</evidence>
<comment type="caution">
    <text evidence="1">The sequence shown here is derived from an EMBL/GenBank/DDBJ whole genome shotgun (WGS) entry which is preliminary data.</text>
</comment>
<sequence>MSFLEQFFSACNCRIIARDDHSIKVELTEEADRAFMNRPFYWHYKDQLNEKGAPMTVTFYVKHTGQPLRAQEEYISFGSPRFHQLLDYAKKKSSFVRLYEQCQSIQPVKMEPWLFVHFLVSYEANGKKERMESIAIHLISGKVHHDFLSKISTIPFDQTIPSLHYVLSPFITPVSGLKRLRKLLENELDQEDHEWAKEAKKKQEKELSLLHAFYNGNEEDHELYNKEKEAIMRRFEPVIHVSVLNGGLFYLSHERYHSF</sequence>
<dbReference type="RefSeq" id="WP_075397813.1">
    <property type="nucleotide sequence ID" value="NZ_MSDU01000008.1"/>
</dbReference>
<dbReference type="InterPro" id="IPR024562">
    <property type="entry name" value="YqhG"/>
</dbReference>
<name>A0A1Q8Q8B5_9BACI</name>
<reference evidence="1 2" key="1">
    <citation type="submission" date="2016-12" db="EMBL/GenBank/DDBJ databases">
        <title>Domibacillus antri genome sequencing.</title>
        <authorList>
            <person name="Verma A."/>
            <person name="Krishnamurthi S."/>
        </authorList>
    </citation>
    <scope>NUCLEOTIDE SEQUENCE [LARGE SCALE GENOMIC DNA]</scope>
    <source>
        <strain evidence="1 2">XD80</strain>
    </source>
</reference>
<organism evidence="1 2">
    <name type="scientific">Domibacillus antri</name>
    <dbReference type="NCBI Taxonomy" id="1714264"/>
    <lineage>
        <taxon>Bacteria</taxon>
        <taxon>Bacillati</taxon>
        <taxon>Bacillota</taxon>
        <taxon>Bacilli</taxon>
        <taxon>Bacillales</taxon>
        <taxon>Bacillaceae</taxon>
        <taxon>Domibacillus</taxon>
    </lineage>
</organism>
<dbReference type="EMBL" id="MSDU01000008">
    <property type="protein sequence ID" value="OLN23525.1"/>
    <property type="molecule type" value="Genomic_DNA"/>
</dbReference>
<gene>
    <name evidence="1" type="ORF">BTO30_05090</name>
</gene>